<accession>A0A9P7KNR2</accession>
<evidence type="ECO:0000313" key="1">
    <source>
        <dbReference type="EMBL" id="KAG5655140.1"/>
    </source>
</evidence>
<protein>
    <submittedName>
        <fullName evidence="1">Uncharacterized protein</fullName>
    </submittedName>
</protein>
<dbReference type="EMBL" id="JAGPUO010000035">
    <property type="protein sequence ID" value="KAG5655140.1"/>
    <property type="molecule type" value="Genomic_DNA"/>
</dbReference>
<comment type="caution">
    <text evidence="1">The sequence shown here is derived from an EMBL/GenBank/DDBJ whole genome shotgun (WGS) entry which is preliminary data.</text>
</comment>
<reference evidence="1" key="1">
    <citation type="submission" date="2021-04" db="EMBL/GenBank/DDBJ databases">
        <title>Draft genome of Fusarium avenaceum strain F156N33, isolated from an atmospheric sample in Virginia.</title>
        <authorList>
            <person name="Yang S."/>
            <person name="Vinatzer B.A."/>
            <person name="Coleman J."/>
        </authorList>
    </citation>
    <scope>NUCLEOTIDE SEQUENCE</scope>
    <source>
        <strain evidence="1">F156N33</strain>
    </source>
</reference>
<gene>
    <name evidence="1" type="ORF">KAF25_001913</name>
</gene>
<proteinExistence type="predicted"/>
<dbReference type="Proteomes" id="UP000782241">
    <property type="component" value="Unassembled WGS sequence"/>
</dbReference>
<dbReference type="AlphaFoldDB" id="A0A9P7KNR2"/>
<organism evidence="1 2">
    <name type="scientific">Fusarium avenaceum</name>
    <dbReference type="NCBI Taxonomy" id="40199"/>
    <lineage>
        <taxon>Eukaryota</taxon>
        <taxon>Fungi</taxon>
        <taxon>Dikarya</taxon>
        <taxon>Ascomycota</taxon>
        <taxon>Pezizomycotina</taxon>
        <taxon>Sordariomycetes</taxon>
        <taxon>Hypocreomycetidae</taxon>
        <taxon>Hypocreales</taxon>
        <taxon>Nectriaceae</taxon>
        <taxon>Fusarium</taxon>
        <taxon>Fusarium tricinctum species complex</taxon>
    </lineage>
</organism>
<sequence>MLPGQWGSFDYYTFSGFLKPNHLFSSLDPQAATRLTQIVPKIPRLLFSSSQPSVEASFLSRMDPTLSAFRGFDPSQELDEHVWAYATEVSSGVYGQKSNTEDVINPVS</sequence>
<evidence type="ECO:0000313" key="2">
    <source>
        <dbReference type="Proteomes" id="UP000782241"/>
    </source>
</evidence>
<keyword evidence="2" id="KW-1185">Reference proteome</keyword>
<name>A0A9P7KNR2_9HYPO</name>